<organism evidence="1 2">
    <name type="scientific">Leucogyrophana mollusca</name>
    <dbReference type="NCBI Taxonomy" id="85980"/>
    <lineage>
        <taxon>Eukaryota</taxon>
        <taxon>Fungi</taxon>
        <taxon>Dikarya</taxon>
        <taxon>Basidiomycota</taxon>
        <taxon>Agaricomycotina</taxon>
        <taxon>Agaricomycetes</taxon>
        <taxon>Agaricomycetidae</taxon>
        <taxon>Boletales</taxon>
        <taxon>Boletales incertae sedis</taxon>
        <taxon>Leucogyrophana</taxon>
    </lineage>
</organism>
<evidence type="ECO:0000313" key="1">
    <source>
        <dbReference type="EMBL" id="KAH7927027.1"/>
    </source>
</evidence>
<comment type="caution">
    <text evidence="1">The sequence shown here is derived from an EMBL/GenBank/DDBJ whole genome shotgun (WGS) entry which is preliminary data.</text>
</comment>
<sequence length="336" mass="36739">MIALWLPPILKTFLFLVVLYTATLSSKLFRKKWNPRGLHVYITGGSQGLGLALAILVAKKGAHVSIVARTQSKLEKALIELEAARQTPGQIFRAYPFALDNAESSAAALKAASEGHGGQVPDAVFACAGGSKPMFFLDMEERDLTQGMDNGYWVQAWTAFAAAKQMVRQGKKGKIVLVSSTLGLMSFVGYSSYSPAKHALRGLAEALHSELMLYGIDTHIFFPPTMYTPGFNEENRTKPAVTRMIESTDKGLTPEQAASALLTGVENGETQIVGDLITNLFRASTRGAAPRNNVVVDIIYDAIALIGVPIWRSSVDKHVLAHRQEHQEYLQKRSFF</sequence>
<reference evidence="1" key="1">
    <citation type="journal article" date="2021" name="New Phytol.">
        <title>Evolutionary innovations through gain and loss of genes in the ectomycorrhizal Boletales.</title>
        <authorList>
            <person name="Wu G."/>
            <person name="Miyauchi S."/>
            <person name="Morin E."/>
            <person name="Kuo A."/>
            <person name="Drula E."/>
            <person name="Varga T."/>
            <person name="Kohler A."/>
            <person name="Feng B."/>
            <person name="Cao Y."/>
            <person name="Lipzen A."/>
            <person name="Daum C."/>
            <person name="Hundley H."/>
            <person name="Pangilinan J."/>
            <person name="Johnson J."/>
            <person name="Barry K."/>
            <person name="LaButti K."/>
            <person name="Ng V."/>
            <person name="Ahrendt S."/>
            <person name="Min B."/>
            <person name="Choi I.G."/>
            <person name="Park H."/>
            <person name="Plett J.M."/>
            <person name="Magnuson J."/>
            <person name="Spatafora J.W."/>
            <person name="Nagy L.G."/>
            <person name="Henrissat B."/>
            <person name="Grigoriev I.V."/>
            <person name="Yang Z.L."/>
            <person name="Xu J."/>
            <person name="Martin F.M."/>
        </authorList>
    </citation>
    <scope>NUCLEOTIDE SEQUENCE</scope>
    <source>
        <strain evidence="1">KUC20120723A-06</strain>
    </source>
</reference>
<dbReference type="EMBL" id="MU266373">
    <property type="protein sequence ID" value="KAH7927027.1"/>
    <property type="molecule type" value="Genomic_DNA"/>
</dbReference>
<gene>
    <name evidence="1" type="ORF">BV22DRAFT_1061779</name>
</gene>
<dbReference type="Proteomes" id="UP000790709">
    <property type="component" value="Unassembled WGS sequence"/>
</dbReference>
<keyword evidence="2" id="KW-1185">Reference proteome</keyword>
<protein>
    <submittedName>
        <fullName evidence="1">NAD(P)-binding protein</fullName>
    </submittedName>
</protein>
<evidence type="ECO:0000313" key="2">
    <source>
        <dbReference type="Proteomes" id="UP000790709"/>
    </source>
</evidence>
<proteinExistence type="predicted"/>
<name>A0ACB8BN77_9AGAM</name>
<accession>A0ACB8BN77</accession>